<dbReference type="EMBL" id="UGTV01000015">
    <property type="protein sequence ID" value="SUC10710.1"/>
    <property type="molecule type" value="Genomic_DNA"/>
</dbReference>
<accession>A0A379EWF4</accession>
<dbReference type="GO" id="GO:0030420">
    <property type="term" value="P:establishment of competence for transformation"/>
    <property type="evidence" value="ECO:0007669"/>
    <property type="project" value="InterPro"/>
</dbReference>
<name>A0A379EWF4_9PAST</name>
<dbReference type="SUPFAM" id="SSF159894">
    <property type="entry name" value="YgaC/TfoX-N like"/>
    <property type="match status" value="1"/>
</dbReference>
<protein>
    <submittedName>
        <fullName evidence="3">DNA transformation protein TfoX</fullName>
    </submittedName>
</protein>
<dbReference type="PIRSF" id="PIRSF028788">
    <property type="entry name" value="TfoX_Sxy"/>
    <property type="match status" value="1"/>
</dbReference>
<feature type="domain" description="TfoX C-terminal" evidence="2">
    <location>
        <begin position="121"/>
        <end position="198"/>
    </location>
</feature>
<sequence length="213" mass="24240">MTKTAKETLEIREVLSDLIGEVTAKSLFASYGLFHQKIMFGLYQNNIFYLKAEGELASYLESKGAASYLAKQPQSPSTLNISSYYRLPKEITSNKKLYKQILEESLQQIRDQKLSEQLAKKNRIKELPNLSIKHERMLGKVEIYDVRTFQILGAKNAYIRLKKKGISAGVGIFWAFYAALENKNINLITTSEKENVLTRLNLALAEAGLRQIK</sequence>
<organism evidence="3 4">
    <name type="scientific">Pasteurella canis</name>
    <dbReference type="NCBI Taxonomy" id="753"/>
    <lineage>
        <taxon>Bacteria</taxon>
        <taxon>Pseudomonadati</taxon>
        <taxon>Pseudomonadota</taxon>
        <taxon>Gammaproteobacteria</taxon>
        <taxon>Pasteurellales</taxon>
        <taxon>Pasteurellaceae</taxon>
        <taxon>Pasteurella</taxon>
    </lineage>
</organism>
<dbReference type="InterPro" id="IPR007076">
    <property type="entry name" value="TfoX_N"/>
</dbReference>
<feature type="domain" description="TfoX N-terminal" evidence="1">
    <location>
        <begin position="15"/>
        <end position="108"/>
    </location>
</feature>
<dbReference type="InterPro" id="IPR026256">
    <property type="entry name" value="TfoX-like_gammaprotbact"/>
</dbReference>
<dbReference type="InterPro" id="IPR047525">
    <property type="entry name" value="TfoX-like"/>
</dbReference>
<evidence type="ECO:0000313" key="4">
    <source>
        <dbReference type="Proteomes" id="UP000254704"/>
    </source>
</evidence>
<dbReference type="PANTHER" id="PTHR36121">
    <property type="entry name" value="PROTEIN SXY"/>
    <property type="match status" value="1"/>
</dbReference>
<dbReference type="PANTHER" id="PTHR36121:SF1">
    <property type="entry name" value="PROTEIN SXY"/>
    <property type="match status" value="1"/>
</dbReference>
<dbReference type="AlphaFoldDB" id="A0A379EWF4"/>
<dbReference type="Gene3D" id="1.10.150.20">
    <property type="entry name" value="5' to 3' exonuclease, C-terminal subdomain"/>
    <property type="match status" value="1"/>
</dbReference>
<reference evidence="3 4" key="1">
    <citation type="submission" date="2018-06" db="EMBL/GenBank/DDBJ databases">
        <authorList>
            <consortium name="Pathogen Informatics"/>
            <person name="Doyle S."/>
        </authorList>
    </citation>
    <scope>NUCLEOTIDE SEQUENCE [LARGE SCALE GENOMIC DNA]</scope>
    <source>
        <strain evidence="3 4">NCTC11621</strain>
    </source>
</reference>
<dbReference type="InterPro" id="IPR007077">
    <property type="entry name" value="TfoX_C"/>
</dbReference>
<proteinExistence type="predicted"/>
<dbReference type="Pfam" id="PF04994">
    <property type="entry name" value="TfoX_C"/>
    <property type="match status" value="1"/>
</dbReference>
<dbReference type="Pfam" id="PF04993">
    <property type="entry name" value="TfoX_N"/>
    <property type="match status" value="1"/>
</dbReference>
<evidence type="ECO:0000259" key="2">
    <source>
        <dbReference type="Pfam" id="PF04994"/>
    </source>
</evidence>
<dbReference type="Proteomes" id="UP000254704">
    <property type="component" value="Unassembled WGS sequence"/>
</dbReference>
<dbReference type="RefSeq" id="WP_115323278.1">
    <property type="nucleotide sequence ID" value="NZ_UGTV01000015.1"/>
</dbReference>
<evidence type="ECO:0000313" key="3">
    <source>
        <dbReference type="EMBL" id="SUC10710.1"/>
    </source>
</evidence>
<dbReference type="Gene3D" id="3.30.1460.30">
    <property type="entry name" value="YgaC/TfoX-N like chaperone"/>
    <property type="match status" value="1"/>
</dbReference>
<evidence type="ECO:0000259" key="1">
    <source>
        <dbReference type="Pfam" id="PF04993"/>
    </source>
</evidence>
<gene>
    <name evidence="3" type="primary">tfoX</name>
    <name evidence="3" type="ORF">NCTC11621_01785</name>
</gene>